<evidence type="ECO:0000313" key="2">
    <source>
        <dbReference type="EMBL" id="OHT00485.1"/>
    </source>
</evidence>
<dbReference type="GO" id="GO:2000641">
    <property type="term" value="P:regulation of early endosome to late endosome transport"/>
    <property type="evidence" value="ECO:0007669"/>
    <property type="project" value="TreeGrafter"/>
</dbReference>
<dbReference type="InterPro" id="IPR042431">
    <property type="entry name" value="FAM45"/>
</dbReference>
<comment type="caution">
    <text evidence="2">The sequence shown here is derived from an EMBL/GenBank/DDBJ whole genome shotgun (WGS) entry which is preliminary data.</text>
</comment>
<evidence type="ECO:0008006" key="4">
    <source>
        <dbReference type="Google" id="ProtNLM"/>
    </source>
</evidence>
<evidence type="ECO:0000256" key="1">
    <source>
        <dbReference type="ARBA" id="ARBA00022658"/>
    </source>
</evidence>
<dbReference type="GeneID" id="94843401"/>
<evidence type="ECO:0000313" key="3">
    <source>
        <dbReference type="Proteomes" id="UP000179807"/>
    </source>
</evidence>
<dbReference type="EMBL" id="MLAK01000952">
    <property type="protein sequence ID" value="OHT00485.1"/>
    <property type="molecule type" value="Genomic_DNA"/>
</dbReference>
<name>A0A1J4JT90_9EUKA</name>
<dbReference type="PANTHER" id="PTHR28544:SF1">
    <property type="entry name" value="DENN DOMAIN-CONTAINING PROTEIN 10-RELATED"/>
    <property type="match status" value="1"/>
</dbReference>
<keyword evidence="1" id="KW-0344">Guanine-nucleotide releasing factor</keyword>
<dbReference type="GO" id="GO:0005770">
    <property type="term" value="C:late endosome"/>
    <property type="evidence" value="ECO:0007669"/>
    <property type="project" value="TreeGrafter"/>
</dbReference>
<reference evidence="2" key="1">
    <citation type="submission" date="2016-10" db="EMBL/GenBank/DDBJ databases">
        <authorList>
            <person name="Benchimol M."/>
            <person name="Almeida L.G."/>
            <person name="Vasconcelos A.T."/>
            <person name="Perreira-Neves A."/>
            <person name="Rosa I.A."/>
            <person name="Tasca T."/>
            <person name="Bogo M.R."/>
            <person name="de Souza W."/>
        </authorList>
    </citation>
    <scope>NUCLEOTIDE SEQUENCE [LARGE SCALE GENOMIC DNA]</scope>
    <source>
        <strain evidence="2">K</strain>
    </source>
</reference>
<sequence>MKSTGFVLFEFDDNDETLITFVYPSADKELKTVIQETASFLINLSHPTLYTAYGSKYLYFETKRNSNRSSNVRIFGICLLADNLYPPLYSEFAQVLLEIYHDHSNPPRVLRSYLSSMTDGQLSYQGLEFASDNFEEEAFNRANFNALIERTGSNIAAIWQALVTGKTVGVYSQDINLLQQCAFPILALCSPGTRSLLPLVLESSSTMTDAADNAKHPIWCSNDSSILNNRFDICINLSQKTVVASQAFQKELNSDLLDSFREELSEAAASESSLYEAVLGFNTNNIVATLATIKERRGDCSPASIAGVNLPAETKALLTGIAQAGIIPI</sequence>
<dbReference type="PANTHER" id="PTHR28544">
    <property type="entry name" value="PROTEIN FAM45A-RELATED"/>
    <property type="match status" value="1"/>
</dbReference>
<keyword evidence="3" id="KW-1185">Reference proteome</keyword>
<accession>A0A1J4JT90</accession>
<dbReference type="GO" id="GO:0015031">
    <property type="term" value="P:protein transport"/>
    <property type="evidence" value="ECO:0007669"/>
    <property type="project" value="TreeGrafter"/>
</dbReference>
<dbReference type="Proteomes" id="UP000179807">
    <property type="component" value="Unassembled WGS sequence"/>
</dbReference>
<gene>
    <name evidence="2" type="ORF">TRFO_32797</name>
</gene>
<proteinExistence type="predicted"/>
<protein>
    <recommendedName>
        <fullName evidence="4">UDENN domain-containing protein</fullName>
    </recommendedName>
</protein>
<dbReference type="VEuPathDB" id="TrichDB:TRFO_32797"/>
<organism evidence="2 3">
    <name type="scientific">Tritrichomonas foetus</name>
    <dbReference type="NCBI Taxonomy" id="1144522"/>
    <lineage>
        <taxon>Eukaryota</taxon>
        <taxon>Metamonada</taxon>
        <taxon>Parabasalia</taxon>
        <taxon>Tritrichomonadida</taxon>
        <taxon>Tritrichomonadidae</taxon>
        <taxon>Tritrichomonas</taxon>
    </lineage>
</organism>
<dbReference type="GO" id="GO:0005085">
    <property type="term" value="F:guanyl-nucleotide exchange factor activity"/>
    <property type="evidence" value="ECO:0007669"/>
    <property type="project" value="UniProtKB-KW"/>
</dbReference>
<dbReference type="AlphaFoldDB" id="A0A1J4JT90"/>
<dbReference type="RefSeq" id="XP_068353621.1">
    <property type="nucleotide sequence ID" value="XM_068508697.1"/>
</dbReference>
<dbReference type="OrthoDB" id="66409at2759"/>
<dbReference type="GO" id="GO:0031267">
    <property type="term" value="F:small GTPase binding"/>
    <property type="evidence" value="ECO:0007669"/>
    <property type="project" value="TreeGrafter"/>
</dbReference>